<protein>
    <submittedName>
        <fullName evidence="1">D-lactate dehydrogenase</fullName>
        <ecNumber evidence="1">1.1.1.28</ecNumber>
    </submittedName>
</protein>
<accession>A0A378N6N5</accession>
<dbReference type="EMBL" id="UGPN01000002">
    <property type="protein sequence ID" value="STY64104.1"/>
    <property type="molecule type" value="Genomic_DNA"/>
</dbReference>
<keyword evidence="1" id="KW-0560">Oxidoreductase</keyword>
<dbReference type="AlphaFoldDB" id="A0A378N6N5"/>
<dbReference type="GO" id="GO:0008720">
    <property type="term" value="F:D-lactate dehydrogenase (NAD+) activity"/>
    <property type="evidence" value="ECO:0007669"/>
    <property type="project" value="UniProtKB-EC"/>
</dbReference>
<proteinExistence type="predicted"/>
<dbReference type="InterPro" id="IPR016169">
    <property type="entry name" value="FAD-bd_PCMH_sub2"/>
</dbReference>
<dbReference type="Proteomes" id="UP000254802">
    <property type="component" value="Unassembled WGS sequence"/>
</dbReference>
<dbReference type="EC" id="1.1.1.28" evidence="1"/>
<sequence>MQRGPAYTEMALFAQLNEDGTLELKNHLGIDLGDTPEEILEKSASPTLSA</sequence>
<evidence type="ECO:0000313" key="2">
    <source>
        <dbReference type="Proteomes" id="UP000254802"/>
    </source>
</evidence>
<gene>
    <name evidence="1" type="primary">dld_3</name>
    <name evidence="1" type="ORF">NCTC10638_03279</name>
</gene>
<organism evidence="1 2">
    <name type="scientific">Mannheimia haemolytica</name>
    <name type="common">Pasteurella haemolytica</name>
    <dbReference type="NCBI Taxonomy" id="75985"/>
    <lineage>
        <taxon>Bacteria</taxon>
        <taxon>Pseudomonadati</taxon>
        <taxon>Pseudomonadota</taxon>
        <taxon>Gammaproteobacteria</taxon>
        <taxon>Pasteurellales</taxon>
        <taxon>Pasteurellaceae</taxon>
        <taxon>Mannheimia</taxon>
    </lineage>
</organism>
<dbReference type="Gene3D" id="3.30.465.10">
    <property type="match status" value="1"/>
</dbReference>
<name>A0A378N6N5_MANHA</name>
<evidence type="ECO:0000313" key="1">
    <source>
        <dbReference type="EMBL" id="STY64104.1"/>
    </source>
</evidence>
<reference evidence="1 2" key="1">
    <citation type="submission" date="2018-06" db="EMBL/GenBank/DDBJ databases">
        <authorList>
            <consortium name="Pathogen Informatics"/>
            <person name="Doyle S."/>
        </authorList>
    </citation>
    <scope>NUCLEOTIDE SEQUENCE [LARGE SCALE GENOMIC DNA]</scope>
    <source>
        <strain evidence="1 2">NCTC10638</strain>
    </source>
</reference>